<keyword evidence="9" id="KW-1185">Reference proteome</keyword>
<feature type="transmembrane region" description="Helical" evidence="6">
    <location>
        <begin position="394"/>
        <end position="412"/>
    </location>
</feature>
<dbReference type="RefSeq" id="WP_380320015.1">
    <property type="nucleotide sequence ID" value="NZ_JBHYPW010000010.1"/>
</dbReference>
<dbReference type="Proteomes" id="UP001599542">
    <property type="component" value="Unassembled WGS sequence"/>
</dbReference>
<name>A0ABW6GF89_9ACTN</name>
<comment type="caution">
    <text evidence="8">The sequence shown here is derived from an EMBL/GenBank/DDBJ whole genome shotgun (WGS) entry which is preliminary data.</text>
</comment>
<dbReference type="PROSITE" id="PS50850">
    <property type="entry name" value="MFS"/>
    <property type="match status" value="1"/>
</dbReference>
<evidence type="ECO:0000313" key="9">
    <source>
        <dbReference type="Proteomes" id="UP001599542"/>
    </source>
</evidence>
<evidence type="ECO:0000259" key="7">
    <source>
        <dbReference type="PROSITE" id="PS50850"/>
    </source>
</evidence>
<sequence length="441" mass="43205">MPPPPPAPAVRRHRLSLQLCFAIPGLALATWVTRTPDVRDRLGASTAEMGLVLSGMAVGSMLGILVAGALVARFATRPVVVAGMCAVLASVAVTALGAAAASAPLVACGLFLIGAGTGLSEVASNVDGAVVEREYGRPVLPALHGCYSLGTVIGAVLGVAGAAAGLPVPWHLAAVLLLVTGLFGRALPGLRPGLGREDGAPAGDADGTGDGAGDGTGGVGELRAPGGRGSRSHRGRRPHRDPKLLLIGGVVFAVTLAEGAATDWLPLLMVDGHDMPAGLGSAVYAGFAATMAVGRFAGGPVVTRLGRPAVLGGGALLTAAGIALVSFANSPAAAGCAVLLWGLGTALGFPLALSAAGESGPDTTARIALTSRIGYVALLAGPPLLGLLGERHGLRAAMVPVLLLALAAAALSPATGPRRAPRPGGGLPDEARPSGADGAGR</sequence>
<feature type="region of interest" description="Disordered" evidence="5">
    <location>
        <begin position="414"/>
        <end position="441"/>
    </location>
</feature>
<gene>
    <name evidence="8" type="ORF">ACFW6T_05250</name>
</gene>
<evidence type="ECO:0000256" key="2">
    <source>
        <dbReference type="ARBA" id="ARBA00022692"/>
    </source>
</evidence>
<feature type="transmembrane region" description="Helical" evidence="6">
    <location>
        <begin position="79"/>
        <end position="98"/>
    </location>
</feature>
<reference evidence="8 9" key="1">
    <citation type="submission" date="2024-09" db="EMBL/GenBank/DDBJ databases">
        <title>The Natural Products Discovery Center: Release of the First 8490 Sequenced Strains for Exploring Actinobacteria Biosynthetic Diversity.</title>
        <authorList>
            <person name="Kalkreuter E."/>
            <person name="Kautsar S.A."/>
            <person name="Yang D."/>
            <person name="Bader C.D."/>
            <person name="Teijaro C.N."/>
            <person name="Fluegel L."/>
            <person name="Davis C.M."/>
            <person name="Simpson J.R."/>
            <person name="Lauterbach L."/>
            <person name="Steele A.D."/>
            <person name="Gui C."/>
            <person name="Meng S."/>
            <person name="Li G."/>
            <person name="Viehrig K."/>
            <person name="Ye F."/>
            <person name="Su P."/>
            <person name="Kiefer A.F."/>
            <person name="Nichols A."/>
            <person name="Cepeda A.J."/>
            <person name="Yan W."/>
            <person name="Fan B."/>
            <person name="Jiang Y."/>
            <person name="Adhikari A."/>
            <person name="Zheng C.-J."/>
            <person name="Schuster L."/>
            <person name="Cowan T.M."/>
            <person name="Smanski M.J."/>
            <person name="Chevrette M.G."/>
            <person name="De Carvalho L.P.S."/>
            <person name="Shen B."/>
        </authorList>
    </citation>
    <scope>NUCLEOTIDE SEQUENCE [LARGE SCALE GENOMIC DNA]</scope>
    <source>
        <strain evidence="8 9">NPDC058753</strain>
    </source>
</reference>
<feature type="region of interest" description="Disordered" evidence="5">
    <location>
        <begin position="194"/>
        <end position="240"/>
    </location>
</feature>
<feature type="transmembrane region" description="Helical" evidence="6">
    <location>
        <begin position="277"/>
        <end position="297"/>
    </location>
</feature>
<feature type="domain" description="Major facilitator superfamily (MFS) profile" evidence="7">
    <location>
        <begin position="13"/>
        <end position="420"/>
    </location>
</feature>
<dbReference type="Pfam" id="PF07690">
    <property type="entry name" value="MFS_1"/>
    <property type="match status" value="1"/>
</dbReference>
<dbReference type="PANTHER" id="PTHR23514:SF13">
    <property type="entry name" value="INNER MEMBRANE PROTEIN YBJJ"/>
    <property type="match status" value="1"/>
</dbReference>
<evidence type="ECO:0000256" key="1">
    <source>
        <dbReference type="ARBA" id="ARBA00004651"/>
    </source>
</evidence>
<feature type="transmembrane region" description="Helical" evidence="6">
    <location>
        <begin position="367"/>
        <end position="388"/>
    </location>
</feature>
<dbReference type="EMBL" id="JBHYPX010000006">
    <property type="protein sequence ID" value="MFE1351381.1"/>
    <property type="molecule type" value="Genomic_DNA"/>
</dbReference>
<dbReference type="SUPFAM" id="SSF103473">
    <property type="entry name" value="MFS general substrate transporter"/>
    <property type="match status" value="1"/>
</dbReference>
<feature type="transmembrane region" description="Helical" evidence="6">
    <location>
        <begin position="244"/>
        <end position="265"/>
    </location>
</feature>
<proteinExistence type="predicted"/>
<protein>
    <submittedName>
        <fullName evidence="8">MFS transporter</fullName>
    </submittedName>
</protein>
<dbReference type="CDD" id="cd17393">
    <property type="entry name" value="MFS_MosC_like"/>
    <property type="match status" value="1"/>
</dbReference>
<feature type="transmembrane region" description="Helical" evidence="6">
    <location>
        <begin position="332"/>
        <end position="355"/>
    </location>
</feature>
<organism evidence="8 9">
    <name type="scientific">Kitasatospora phosalacinea</name>
    <dbReference type="NCBI Taxonomy" id="2065"/>
    <lineage>
        <taxon>Bacteria</taxon>
        <taxon>Bacillati</taxon>
        <taxon>Actinomycetota</taxon>
        <taxon>Actinomycetes</taxon>
        <taxon>Kitasatosporales</taxon>
        <taxon>Streptomycetaceae</taxon>
        <taxon>Kitasatospora</taxon>
    </lineage>
</organism>
<dbReference type="InterPro" id="IPR036259">
    <property type="entry name" value="MFS_trans_sf"/>
</dbReference>
<feature type="compositionally biased region" description="Basic residues" evidence="5">
    <location>
        <begin position="230"/>
        <end position="240"/>
    </location>
</feature>
<keyword evidence="4 6" id="KW-0472">Membrane</keyword>
<dbReference type="InterPro" id="IPR051788">
    <property type="entry name" value="MFS_Transporter"/>
</dbReference>
<dbReference type="InterPro" id="IPR020846">
    <property type="entry name" value="MFS_dom"/>
</dbReference>
<feature type="compositionally biased region" description="Gly residues" evidence="5">
    <location>
        <begin position="206"/>
        <end position="220"/>
    </location>
</feature>
<dbReference type="PANTHER" id="PTHR23514">
    <property type="entry name" value="BYPASS OF STOP CODON PROTEIN 6"/>
    <property type="match status" value="1"/>
</dbReference>
<evidence type="ECO:0000313" key="8">
    <source>
        <dbReference type="EMBL" id="MFE1351381.1"/>
    </source>
</evidence>
<comment type="subcellular location">
    <subcellularLocation>
        <location evidence="1">Cell membrane</location>
        <topology evidence="1">Multi-pass membrane protein</topology>
    </subcellularLocation>
</comment>
<accession>A0ABW6GF89</accession>
<feature type="transmembrane region" description="Helical" evidence="6">
    <location>
        <begin position="309"/>
        <end position="326"/>
    </location>
</feature>
<keyword evidence="3 6" id="KW-1133">Transmembrane helix</keyword>
<dbReference type="Gene3D" id="1.20.1250.20">
    <property type="entry name" value="MFS general substrate transporter like domains"/>
    <property type="match status" value="2"/>
</dbReference>
<keyword evidence="2 6" id="KW-0812">Transmembrane</keyword>
<feature type="transmembrane region" description="Helical" evidence="6">
    <location>
        <begin position="53"/>
        <end position="72"/>
    </location>
</feature>
<evidence type="ECO:0000256" key="4">
    <source>
        <dbReference type="ARBA" id="ARBA00023136"/>
    </source>
</evidence>
<evidence type="ECO:0000256" key="6">
    <source>
        <dbReference type="SAM" id="Phobius"/>
    </source>
</evidence>
<evidence type="ECO:0000256" key="5">
    <source>
        <dbReference type="SAM" id="MobiDB-lite"/>
    </source>
</evidence>
<evidence type="ECO:0000256" key="3">
    <source>
        <dbReference type="ARBA" id="ARBA00022989"/>
    </source>
</evidence>
<dbReference type="InterPro" id="IPR011701">
    <property type="entry name" value="MFS"/>
</dbReference>